<evidence type="ECO:0000313" key="2">
    <source>
        <dbReference type="EMBL" id="MBW0553937.1"/>
    </source>
</evidence>
<proteinExistence type="predicted"/>
<gene>
    <name evidence="2" type="ORF">O181_093652</name>
</gene>
<feature type="region of interest" description="Disordered" evidence="1">
    <location>
        <begin position="58"/>
        <end position="101"/>
    </location>
</feature>
<name>A0A9Q3J1W5_9BASI</name>
<sequence>MFPYTFPISEVWFPELEIGVKGLSSIISGRDCHPGLWIDHPPILQELMDITLELDTRYHESQNEKKPEASKSNFAQPQNSSSSSQKKKKIFRRGTSPILLC</sequence>
<organism evidence="2 3">
    <name type="scientific">Austropuccinia psidii MF-1</name>
    <dbReference type="NCBI Taxonomy" id="1389203"/>
    <lineage>
        <taxon>Eukaryota</taxon>
        <taxon>Fungi</taxon>
        <taxon>Dikarya</taxon>
        <taxon>Basidiomycota</taxon>
        <taxon>Pucciniomycotina</taxon>
        <taxon>Pucciniomycetes</taxon>
        <taxon>Pucciniales</taxon>
        <taxon>Sphaerophragmiaceae</taxon>
        <taxon>Austropuccinia</taxon>
    </lineage>
</organism>
<evidence type="ECO:0000313" key="3">
    <source>
        <dbReference type="Proteomes" id="UP000765509"/>
    </source>
</evidence>
<feature type="compositionally biased region" description="Basic and acidic residues" evidence="1">
    <location>
        <begin position="58"/>
        <end position="69"/>
    </location>
</feature>
<dbReference type="Proteomes" id="UP000765509">
    <property type="component" value="Unassembled WGS sequence"/>
</dbReference>
<protein>
    <submittedName>
        <fullName evidence="2">Uncharacterized protein</fullName>
    </submittedName>
</protein>
<reference evidence="2" key="1">
    <citation type="submission" date="2021-03" db="EMBL/GenBank/DDBJ databases">
        <title>Draft genome sequence of rust myrtle Austropuccinia psidii MF-1, a brazilian biotype.</title>
        <authorList>
            <person name="Quecine M.C."/>
            <person name="Pachon D.M.R."/>
            <person name="Bonatelli M.L."/>
            <person name="Correr F.H."/>
            <person name="Franceschini L.M."/>
            <person name="Leite T.F."/>
            <person name="Margarido G.R.A."/>
            <person name="Almeida C.A."/>
            <person name="Ferrarezi J.A."/>
            <person name="Labate C.A."/>
        </authorList>
    </citation>
    <scope>NUCLEOTIDE SEQUENCE</scope>
    <source>
        <strain evidence="2">MF-1</strain>
    </source>
</reference>
<comment type="caution">
    <text evidence="2">The sequence shown here is derived from an EMBL/GenBank/DDBJ whole genome shotgun (WGS) entry which is preliminary data.</text>
</comment>
<evidence type="ECO:0000256" key="1">
    <source>
        <dbReference type="SAM" id="MobiDB-lite"/>
    </source>
</evidence>
<dbReference type="EMBL" id="AVOT02060465">
    <property type="protein sequence ID" value="MBW0553937.1"/>
    <property type="molecule type" value="Genomic_DNA"/>
</dbReference>
<accession>A0A9Q3J1W5</accession>
<dbReference type="AlphaFoldDB" id="A0A9Q3J1W5"/>
<feature type="compositionally biased region" description="Polar residues" evidence="1">
    <location>
        <begin position="70"/>
        <end position="79"/>
    </location>
</feature>
<keyword evidence="3" id="KW-1185">Reference proteome</keyword>